<sequence>MDRTHGQLWLARGTNGRIAGARSVHPKINGSQGDRGDMRIVINGSDKSSPYHFNKILNKVTFHLITLEELGALARKQKKIGNKRKNMEYSSDYDETPIVTLGKDTVATGYRSVQRYAVGRELAEGPRGAEVALDDVATGCPACAPP</sequence>
<accession>A0A0C2F8Y9</accession>
<name>A0A0C2F8Y9_9BILA</name>
<keyword evidence="2" id="KW-1185">Reference proteome</keyword>
<dbReference type="OrthoDB" id="5903432at2759"/>
<reference evidence="1 2" key="1">
    <citation type="submission" date="2013-12" db="EMBL/GenBank/DDBJ databases">
        <title>Draft genome of the parsitic nematode Ancylostoma duodenale.</title>
        <authorList>
            <person name="Mitreva M."/>
        </authorList>
    </citation>
    <scope>NUCLEOTIDE SEQUENCE [LARGE SCALE GENOMIC DNA]</scope>
    <source>
        <strain evidence="1 2">Zhejiang</strain>
    </source>
</reference>
<gene>
    <name evidence="1" type="ORF">ANCDUO_25047</name>
</gene>
<protein>
    <submittedName>
        <fullName evidence="1">Uncharacterized protein</fullName>
    </submittedName>
</protein>
<organism evidence="1 2">
    <name type="scientific">Ancylostoma duodenale</name>
    <dbReference type="NCBI Taxonomy" id="51022"/>
    <lineage>
        <taxon>Eukaryota</taxon>
        <taxon>Metazoa</taxon>
        <taxon>Ecdysozoa</taxon>
        <taxon>Nematoda</taxon>
        <taxon>Chromadorea</taxon>
        <taxon>Rhabditida</taxon>
        <taxon>Rhabditina</taxon>
        <taxon>Rhabditomorpha</taxon>
        <taxon>Strongyloidea</taxon>
        <taxon>Ancylostomatidae</taxon>
        <taxon>Ancylostomatinae</taxon>
        <taxon>Ancylostoma</taxon>
    </lineage>
</organism>
<evidence type="ECO:0000313" key="2">
    <source>
        <dbReference type="Proteomes" id="UP000054047"/>
    </source>
</evidence>
<evidence type="ECO:0000313" key="1">
    <source>
        <dbReference type="EMBL" id="KIH44920.1"/>
    </source>
</evidence>
<proteinExistence type="predicted"/>
<dbReference type="EMBL" id="KN774796">
    <property type="protein sequence ID" value="KIH44920.1"/>
    <property type="molecule type" value="Genomic_DNA"/>
</dbReference>
<dbReference type="AlphaFoldDB" id="A0A0C2F8Y9"/>
<dbReference type="Proteomes" id="UP000054047">
    <property type="component" value="Unassembled WGS sequence"/>
</dbReference>